<evidence type="ECO:0000259" key="2">
    <source>
        <dbReference type="Pfam" id="PF05547"/>
    </source>
</evidence>
<dbReference type="Proteomes" id="UP001432222">
    <property type="component" value="Chromosome"/>
</dbReference>
<dbReference type="Pfam" id="PF05547">
    <property type="entry name" value="Peptidase_M6"/>
    <property type="match status" value="1"/>
</dbReference>
<evidence type="ECO:0000313" key="3">
    <source>
        <dbReference type="EMBL" id="WUQ83548.1"/>
    </source>
</evidence>
<protein>
    <submittedName>
        <fullName evidence="3">M6 family metalloprotease domain-containing protein</fullName>
    </submittedName>
</protein>
<dbReference type="GO" id="GO:0008237">
    <property type="term" value="F:metallopeptidase activity"/>
    <property type="evidence" value="ECO:0007669"/>
    <property type="project" value="UniProtKB-KW"/>
</dbReference>
<evidence type="ECO:0000256" key="1">
    <source>
        <dbReference type="SAM" id="MobiDB-lite"/>
    </source>
</evidence>
<keyword evidence="4" id="KW-1185">Reference proteome</keyword>
<feature type="domain" description="Peptidase M6-like" evidence="2">
    <location>
        <begin position="106"/>
        <end position="328"/>
    </location>
</feature>
<feature type="region of interest" description="Disordered" evidence="1">
    <location>
        <begin position="444"/>
        <end position="464"/>
    </location>
</feature>
<keyword evidence="3" id="KW-0378">Hydrolase</keyword>
<dbReference type="PANTHER" id="PTHR41775:SF1">
    <property type="entry name" value="PEPTIDASE M6-LIKE DOMAIN-CONTAINING PROTEIN"/>
    <property type="match status" value="1"/>
</dbReference>
<organism evidence="3 4">
    <name type="scientific">Kitasatospora purpeofusca</name>
    <dbReference type="NCBI Taxonomy" id="67352"/>
    <lineage>
        <taxon>Bacteria</taxon>
        <taxon>Bacillati</taxon>
        <taxon>Actinomycetota</taxon>
        <taxon>Actinomycetes</taxon>
        <taxon>Kitasatosporales</taxon>
        <taxon>Streptomycetaceae</taxon>
        <taxon>Kitasatospora</taxon>
    </lineage>
</organism>
<dbReference type="InterPro" id="IPR008757">
    <property type="entry name" value="Peptidase_M6-like_domain"/>
</dbReference>
<dbReference type="PANTHER" id="PTHR41775">
    <property type="entry name" value="SECRETED PROTEIN-RELATED"/>
    <property type="match status" value="1"/>
</dbReference>
<sequence>MRHTLTTLHRHPTPVDLPHDLPRACPVPLSPTALDELHDEYRDLVASQRLPDGISFGQYYRVLRTQWRGENVVGLDDGALRPGPRSDAQLIDRPSEKLKGIVPTLVLLVDFPDQPHDPAHTVEHFEQLLFSSGTFPTGSMRDYYRGVSGFDPAAPAGGGIDVQGEVHGWFRLPHPLSFYANGLSGQDTGGFPQNEVGMAADTLKIARQQGVRFPEELDVLGEGIVTALFIVHAGPGAEAVPKVQRPGALWSAKWSFTPGFPTDSSLTVQTFLTVPENCRVGVCSHEWGHLAARFADFYDTGNQDLEAVSSGLGDYCLMASGSWGGPDREHAGDRPVYPNGMLRMFHDWTRPQKITSTVKDIVLRPVSEGGDILLVRSPRMQPKQYIVVEYRRQSGQDAFLPDQGIAVYAVDESIDNVNDENHLAIELMQADGRRDLADAIVPNRGDEDDLYPSLGNNLLGEHSNPPLNEPDGHWSGVTIEVAGTPGTDRMEVSVTVE</sequence>
<keyword evidence="3" id="KW-0645">Protease</keyword>
<gene>
    <name evidence="3" type="ORF">OHA16_11575</name>
</gene>
<evidence type="ECO:0000313" key="4">
    <source>
        <dbReference type="Proteomes" id="UP001432222"/>
    </source>
</evidence>
<reference evidence="3" key="1">
    <citation type="submission" date="2022-10" db="EMBL/GenBank/DDBJ databases">
        <title>The complete genomes of actinobacterial strains from the NBC collection.</title>
        <authorList>
            <person name="Joergensen T.S."/>
            <person name="Alvarez Arevalo M."/>
            <person name="Sterndorff E.B."/>
            <person name="Faurdal D."/>
            <person name="Vuksanovic O."/>
            <person name="Mourched A.-S."/>
            <person name="Charusanti P."/>
            <person name="Shaw S."/>
            <person name="Blin K."/>
            <person name="Weber T."/>
        </authorList>
    </citation>
    <scope>NUCLEOTIDE SEQUENCE</scope>
    <source>
        <strain evidence="3">NBC_00222</strain>
    </source>
</reference>
<accession>A0ABZ1TX59</accession>
<name>A0ABZ1TX59_9ACTN</name>
<dbReference type="EMBL" id="CP108110">
    <property type="protein sequence ID" value="WUQ83548.1"/>
    <property type="molecule type" value="Genomic_DNA"/>
</dbReference>
<dbReference type="RefSeq" id="WP_328954564.1">
    <property type="nucleotide sequence ID" value="NZ_CP108110.1"/>
</dbReference>
<keyword evidence="3" id="KW-0482">Metalloprotease</keyword>
<dbReference type="NCBIfam" id="TIGR03296">
    <property type="entry name" value="M6dom_TIGR03296"/>
    <property type="match status" value="1"/>
</dbReference>
<proteinExistence type="predicted"/>